<dbReference type="Gene3D" id="3.40.50.450">
    <property type="match status" value="1"/>
</dbReference>
<keyword evidence="6" id="KW-1185">Reference proteome</keyword>
<organism evidence="5 6">
    <name type="scientific">Camelimonas abortus</name>
    <dbReference type="NCBI Taxonomy" id="1017184"/>
    <lineage>
        <taxon>Bacteria</taxon>
        <taxon>Pseudomonadati</taxon>
        <taxon>Pseudomonadota</taxon>
        <taxon>Alphaproteobacteria</taxon>
        <taxon>Hyphomicrobiales</taxon>
        <taxon>Chelatococcaceae</taxon>
        <taxon>Camelimonas</taxon>
    </lineage>
</organism>
<comment type="catalytic activity">
    <reaction evidence="1">
        <text>AMP + H2O = D-ribose 5-phosphate + adenine</text>
        <dbReference type="Rhea" id="RHEA:20129"/>
        <dbReference type="ChEBI" id="CHEBI:15377"/>
        <dbReference type="ChEBI" id="CHEBI:16708"/>
        <dbReference type="ChEBI" id="CHEBI:78346"/>
        <dbReference type="ChEBI" id="CHEBI:456215"/>
        <dbReference type="EC" id="3.2.2.4"/>
    </reaction>
</comment>
<comment type="similarity">
    <text evidence="2 3">Belongs to the LOG family.</text>
</comment>
<accession>A0ABV7LEZ0</accession>
<dbReference type="RefSeq" id="WP_376830325.1">
    <property type="nucleotide sequence ID" value="NZ_JBHLWR010000006.1"/>
</dbReference>
<evidence type="ECO:0000256" key="2">
    <source>
        <dbReference type="ARBA" id="ARBA00006763"/>
    </source>
</evidence>
<dbReference type="NCBIfam" id="TIGR00730">
    <property type="entry name" value="Rossman fold protein, TIGR00730 family"/>
    <property type="match status" value="1"/>
</dbReference>
<dbReference type="PANTHER" id="PTHR31223">
    <property type="entry name" value="LOG FAMILY PROTEIN YJL055W"/>
    <property type="match status" value="1"/>
</dbReference>
<evidence type="ECO:0000313" key="5">
    <source>
        <dbReference type="EMBL" id="MFC3266441.1"/>
    </source>
</evidence>
<keyword evidence="3" id="KW-0203">Cytokinin biosynthesis</keyword>
<dbReference type="InterPro" id="IPR005269">
    <property type="entry name" value="LOG"/>
</dbReference>
<evidence type="ECO:0000256" key="1">
    <source>
        <dbReference type="ARBA" id="ARBA00000274"/>
    </source>
</evidence>
<keyword evidence="3" id="KW-0378">Hydrolase</keyword>
<evidence type="ECO:0000313" key="6">
    <source>
        <dbReference type="Proteomes" id="UP001595536"/>
    </source>
</evidence>
<sequence>MRLSRPLSANRPGEQLAACVFCGSGAGARPEYAAAARRLGELLAGHGVRLVYGGGSIGLMGETARAALRCGGEVTGVIPEFLLRRELALKEAQDLLVVPDMHARKRLMYERADAFIALPGGIGTLEELVEQMTWAQLGAHNRPVLLVNTLGFWDPFLQLLEHMRREAFLRPGLDASCIVAATPEEALTLLLEAARNPGAPPQSSPERPAAPGPF</sequence>
<evidence type="ECO:0000256" key="3">
    <source>
        <dbReference type="RuleBase" id="RU363015"/>
    </source>
</evidence>
<dbReference type="EMBL" id="JBHRUV010000041">
    <property type="protein sequence ID" value="MFC3266441.1"/>
    <property type="molecule type" value="Genomic_DNA"/>
</dbReference>
<dbReference type="SUPFAM" id="SSF102405">
    <property type="entry name" value="MCP/YpsA-like"/>
    <property type="match status" value="1"/>
</dbReference>
<gene>
    <name evidence="5" type="ORF">ACFOEX_08755</name>
</gene>
<feature type="region of interest" description="Disordered" evidence="4">
    <location>
        <begin position="195"/>
        <end position="214"/>
    </location>
</feature>
<evidence type="ECO:0000256" key="4">
    <source>
        <dbReference type="SAM" id="MobiDB-lite"/>
    </source>
</evidence>
<reference evidence="6" key="1">
    <citation type="journal article" date="2019" name="Int. J. Syst. Evol. Microbiol.">
        <title>The Global Catalogue of Microorganisms (GCM) 10K type strain sequencing project: providing services to taxonomists for standard genome sequencing and annotation.</title>
        <authorList>
            <consortium name="The Broad Institute Genomics Platform"/>
            <consortium name="The Broad Institute Genome Sequencing Center for Infectious Disease"/>
            <person name="Wu L."/>
            <person name="Ma J."/>
        </authorList>
    </citation>
    <scope>NUCLEOTIDE SEQUENCE [LARGE SCALE GENOMIC DNA]</scope>
    <source>
        <strain evidence="6">CCM 7941</strain>
    </source>
</reference>
<dbReference type="EC" id="3.2.2.n1" evidence="3"/>
<name>A0ABV7LEZ0_9HYPH</name>
<comment type="caution">
    <text evidence="5">The sequence shown here is derived from an EMBL/GenBank/DDBJ whole genome shotgun (WGS) entry which is preliminary data.</text>
</comment>
<protein>
    <recommendedName>
        <fullName evidence="3">Cytokinin riboside 5'-monophosphate phosphoribohydrolase</fullName>
        <ecNumber evidence="3">3.2.2.n1</ecNumber>
    </recommendedName>
</protein>
<dbReference type="PANTHER" id="PTHR31223:SF70">
    <property type="entry name" value="LOG FAMILY PROTEIN YJL055W"/>
    <property type="match status" value="1"/>
</dbReference>
<proteinExistence type="inferred from homology"/>
<dbReference type="Proteomes" id="UP001595536">
    <property type="component" value="Unassembled WGS sequence"/>
</dbReference>
<feature type="compositionally biased region" description="Pro residues" evidence="4">
    <location>
        <begin position="198"/>
        <end position="214"/>
    </location>
</feature>
<dbReference type="Pfam" id="PF03641">
    <property type="entry name" value="Lysine_decarbox"/>
    <property type="match status" value="1"/>
</dbReference>
<dbReference type="InterPro" id="IPR031100">
    <property type="entry name" value="LOG_fam"/>
</dbReference>